<dbReference type="EMBL" id="BAABGP010000012">
    <property type="protein sequence ID" value="GAA4484560.1"/>
    <property type="molecule type" value="Genomic_DNA"/>
</dbReference>
<evidence type="ECO:0000256" key="2">
    <source>
        <dbReference type="PROSITE-ProRule" id="PRU10007"/>
    </source>
</evidence>
<proteinExistence type="inferred from homology"/>
<protein>
    <submittedName>
        <fullName evidence="6">Aldehyde dehydrogenase family protein</fullName>
    </submittedName>
</protein>
<comment type="caution">
    <text evidence="6">The sequence shown here is derived from an EMBL/GenBank/DDBJ whole genome shotgun (WGS) entry which is preliminary data.</text>
</comment>
<dbReference type="InterPro" id="IPR016161">
    <property type="entry name" value="Ald_DH/histidinol_DH"/>
</dbReference>
<gene>
    <name evidence="6" type="ORF">GCM10023171_17640</name>
</gene>
<dbReference type="InterPro" id="IPR016163">
    <property type="entry name" value="Ald_DH_C"/>
</dbReference>
<dbReference type="Gene3D" id="3.40.605.10">
    <property type="entry name" value="Aldehyde Dehydrogenase, Chain A, domain 1"/>
    <property type="match status" value="1"/>
</dbReference>
<keyword evidence="7" id="KW-1185">Reference proteome</keyword>
<comment type="similarity">
    <text evidence="3">Belongs to the aldehyde dehydrogenase family.</text>
</comment>
<dbReference type="InterPro" id="IPR015590">
    <property type="entry name" value="Aldehyde_DH_dom"/>
</dbReference>
<dbReference type="PANTHER" id="PTHR11699">
    <property type="entry name" value="ALDEHYDE DEHYDROGENASE-RELATED"/>
    <property type="match status" value="1"/>
</dbReference>
<dbReference type="InterPro" id="IPR016162">
    <property type="entry name" value="Ald_DH_N"/>
</dbReference>
<dbReference type="SUPFAM" id="SSF53720">
    <property type="entry name" value="ALDH-like"/>
    <property type="match status" value="1"/>
</dbReference>
<feature type="domain" description="Aldehyde dehydrogenase" evidence="5">
    <location>
        <begin position="22"/>
        <end position="481"/>
    </location>
</feature>
<keyword evidence="1 3" id="KW-0560">Oxidoreductase</keyword>
<dbReference type="CDD" id="cd07078">
    <property type="entry name" value="ALDH"/>
    <property type="match status" value="1"/>
</dbReference>
<dbReference type="PROSITE" id="PS00687">
    <property type="entry name" value="ALDEHYDE_DEHYDR_GLU"/>
    <property type="match status" value="1"/>
</dbReference>
<reference evidence="7" key="1">
    <citation type="journal article" date="2019" name="Int. J. Syst. Evol. Microbiol.">
        <title>The Global Catalogue of Microorganisms (GCM) 10K type strain sequencing project: providing services to taxonomists for standard genome sequencing and annotation.</title>
        <authorList>
            <consortium name="The Broad Institute Genomics Platform"/>
            <consortium name="The Broad Institute Genome Sequencing Center for Infectious Disease"/>
            <person name="Wu L."/>
            <person name="Ma J."/>
        </authorList>
    </citation>
    <scope>NUCLEOTIDE SEQUENCE [LARGE SCALE GENOMIC DNA]</scope>
    <source>
        <strain evidence="7">JCM 17839</strain>
    </source>
</reference>
<evidence type="ECO:0000256" key="3">
    <source>
        <dbReference type="RuleBase" id="RU003345"/>
    </source>
</evidence>
<feature type="region of interest" description="Disordered" evidence="4">
    <location>
        <begin position="504"/>
        <end position="530"/>
    </location>
</feature>
<sequence>MNFETELARLSGTVYRDGRHVASTSDRTKAVLDPATARRIGQFADVDLDEVDLTVESANRAQKHWWALSALERSESLHEVATRIRALSADVAELLTRETGKPYKESADELMWTATAVDYYAELGRHSIGSVLGPSVAGQLHYTLKEPMGTVVIILPANYPILLFIWEAAAALAAGNAVIVKPSEWASLTTLKFMEAFNELPAGLVQCLTGGGAVGARLVSHPDTHMVGFTGSINTGRAIARACADQFKPTLIEASGNDAFIVMPSAPIDVAARAATFAAFFNCGQVCTSGERFFVHEDVYDEFLAAFIAESTKLRIGSGLDSVDIGPMEHAGERDRVERVLARAVEQGASVVLGGSRPADLPDELKDGFFFQPTILVDVKPEMEILQAEIFGPLAPVVKVSSLGEAIALTNDSDFGLGATIYTKDAEEIFRATNEIVSGMVWVNAPILDNDAGPFGGRKMSGMGRQLGAEGLETFRHTKLVMIDPSASAHDFWWFPYSDDESWKAPRAHNPTDSEAVSDFSEPLAASVHP</sequence>
<evidence type="ECO:0000313" key="7">
    <source>
        <dbReference type="Proteomes" id="UP001500731"/>
    </source>
</evidence>
<evidence type="ECO:0000259" key="5">
    <source>
        <dbReference type="Pfam" id="PF00171"/>
    </source>
</evidence>
<dbReference type="InterPro" id="IPR029510">
    <property type="entry name" value="Ald_DH_CS_GLU"/>
</dbReference>
<organism evidence="6 7">
    <name type="scientific">Microbacterium panaciterrae</name>
    <dbReference type="NCBI Taxonomy" id="985759"/>
    <lineage>
        <taxon>Bacteria</taxon>
        <taxon>Bacillati</taxon>
        <taxon>Actinomycetota</taxon>
        <taxon>Actinomycetes</taxon>
        <taxon>Micrococcales</taxon>
        <taxon>Microbacteriaceae</taxon>
        <taxon>Microbacterium</taxon>
    </lineage>
</organism>
<evidence type="ECO:0000256" key="1">
    <source>
        <dbReference type="ARBA" id="ARBA00023002"/>
    </source>
</evidence>
<feature type="active site" evidence="2">
    <location>
        <position position="253"/>
    </location>
</feature>
<dbReference type="Gene3D" id="3.40.309.10">
    <property type="entry name" value="Aldehyde Dehydrogenase, Chain A, domain 2"/>
    <property type="match status" value="1"/>
</dbReference>
<evidence type="ECO:0000256" key="4">
    <source>
        <dbReference type="SAM" id="MobiDB-lite"/>
    </source>
</evidence>
<dbReference type="Proteomes" id="UP001500731">
    <property type="component" value="Unassembled WGS sequence"/>
</dbReference>
<accession>A0ABP8PB56</accession>
<evidence type="ECO:0000313" key="6">
    <source>
        <dbReference type="EMBL" id="GAA4484560.1"/>
    </source>
</evidence>
<name>A0ABP8PB56_9MICO</name>
<dbReference type="Pfam" id="PF00171">
    <property type="entry name" value="Aldedh"/>
    <property type="match status" value="1"/>
</dbReference>